<dbReference type="SMART" id="SM00342">
    <property type="entry name" value="HTH_ARAC"/>
    <property type="match status" value="1"/>
</dbReference>
<dbReference type="InterPro" id="IPR046532">
    <property type="entry name" value="DUF6597"/>
</dbReference>
<keyword evidence="3" id="KW-0804">Transcription</keyword>
<dbReference type="Proteomes" id="UP000295560">
    <property type="component" value="Unassembled WGS sequence"/>
</dbReference>
<dbReference type="InterPro" id="IPR018060">
    <property type="entry name" value="HTH_AraC"/>
</dbReference>
<dbReference type="AlphaFoldDB" id="A0A4R1HN90"/>
<dbReference type="PANTHER" id="PTHR46796:SF15">
    <property type="entry name" value="BLL1074 PROTEIN"/>
    <property type="match status" value="1"/>
</dbReference>
<accession>A0A4R1HN90</accession>
<dbReference type="PROSITE" id="PS01124">
    <property type="entry name" value="HTH_ARAC_FAMILY_2"/>
    <property type="match status" value="1"/>
</dbReference>
<evidence type="ECO:0000313" key="6">
    <source>
        <dbReference type="Proteomes" id="UP000295560"/>
    </source>
</evidence>
<comment type="caution">
    <text evidence="5">The sequence shown here is derived from an EMBL/GenBank/DDBJ whole genome shotgun (WGS) entry which is preliminary data.</text>
</comment>
<name>A0A4R1HN90_PSEEN</name>
<evidence type="ECO:0000256" key="2">
    <source>
        <dbReference type="ARBA" id="ARBA00023125"/>
    </source>
</evidence>
<keyword evidence="6" id="KW-1185">Reference proteome</keyword>
<dbReference type="InterPro" id="IPR009057">
    <property type="entry name" value="Homeodomain-like_sf"/>
</dbReference>
<sequence length="275" mass="29720">MPDVVPEYAPARPPAVLAGHVRRYLGFREFSAAPVRRRQAPVGSCALVVFFGTRMSMRGAFGALECGSFVAGMGDSAVLTEFTGEQSGLQIDLTPLGLYTLLGHSTESLTGRVPALDELGDRALASMPERLAALPGWPARIAHVNRLLAGRMLDDRARHPDPEVRHAWSRLCATAGAVRVDDLAAETGWSRRHLLTRFRDQVGLAPKTTGRVLRFERASGLVVAGTSSLADIAATCGYSDQPHLVREFRALAGVTPTAFRSEWGLTPRLPEDARL</sequence>
<evidence type="ECO:0000259" key="4">
    <source>
        <dbReference type="PROSITE" id="PS01124"/>
    </source>
</evidence>
<keyword evidence="1" id="KW-0805">Transcription regulation</keyword>
<dbReference type="RefSeq" id="WP_165922595.1">
    <property type="nucleotide sequence ID" value="NZ_SMFZ01000002.1"/>
</dbReference>
<dbReference type="PANTHER" id="PTHR46796">
    <property type="entry name" value="HTH-TYPE TRANSCRIPTIONAL ACTIVATOR RHAS-RELATED"/>
    <property type="match status" value="1"/>
</dbReference>
<evidence type="ECO:0000313" key="5">
    <source>
        <dbReference type="EMBL" id="TCK22651.1"/>
    </source>
</evidence>
<dbReference type="Pfam" id="PF12833">
    <property type="entry name" value="HTH_18"/>
    <property type="match status" value="1"/>
</dbReference>
<keyword evidence="2" id="KW-0238">DNA-binding</keyword>
<dbReference type="SUPFAM" id="SSF46689">
    <property type="entry name" value="Homeodomain-like"/>
    <property type="match status" value="1"/>
</dbReference>
<dbReference type="EMBL" id="SMFZ01000002">
    <property type="protein sequence ID" value="TCK22651.1"/>
    <property type="molecule type" value="Genomic_DNA"/>
</dbReference>
<dbReference type="Gene3D" id="1.10.10.60">
    <property type="entry name" value="Homeodomain-like"/>
    <property type="match status" value="1"/>
</dbReference>
<evidence type="ECO:0000256" key="1">
    <source>
        <dbReference type="ARBA" id="ARBA00023015"/>
    </source>
</evidence>
<evidence type="ECO:0000256" key="3">
    <source>
        <dbReference type="ARBA" id="ARBA00023163"/>
    </source>
</evidence>
<feature type="domain" description="HTH araC/xylS-type" evidence="4">
    <location>
        <begin position="178"/>
        <end position="262"/>
    </location>
</feature>
<dbReference type="Pfam" id="PF20240">
    <property type="entry name" value="DUF6597"/>
    <property type="match status" value="1"/>
</dbReference>
<dbReference type="InterPro" id="IPR050204">
    <property type="entry name" value="AraC_XylS_family_regulators"/>
</dbReference>
<proteinExistence type="predicted"/>
<gene>
    <name evidence="5" type="ORF">EV378_6659</name>
</gene>
<dbReference type="GO" id="GO:0003700">
    <property type="term" value="F:DNA-binding transcription factor activity"/>
    <property type="evidence" value="ECO:0007669"/>
    <property type="project" value="InterPro"/>
</dbReference>
<dbReference type="GO" id="GO:0043565">
    <property type="term" value="F:sequence-specific DNA binding"/>
    <property type="evidence" value="ECO:0007669"/>
    <property type="project" value="InterPro"/>
</dbReference>
<protein>
    <submittedName>
        <fullName evidence="5">AraC family transcriptional regulator</fullName>
    </submittedName>
</protein>
<organism evidence="5 6">
    <name type="scientific">Pseudonocardia endophytica</name>
    <dbReference type="NCBI Taxonomy" id="401976"/>
    <lineage>
        <taxon>Bacteria</taxon>
        <taxon>Bacillati</taxon>
        <taxon>Actinomycetota</taxon>
        <taxon>Actinomycetes</taxon>
        <taxon>Pseudonocardiales</taxon>
        <taxon>Pseudonocardiaceae</taxon>
        <taxon>Pseudonocardia</taxon>
    </lineage>
</organism>
<reference evidence="5 6" key="1">
    <citation type="submission" date="2019-03" db="EMBL/GenBank/DDBJ databases">
        <title>Sequencing the genomes of 1000 actinobacteria strains.</title>
        <authorList>
            <person name="Klenk H.-P."/>
        </authorList>
    </citation>
    <scope>NUCLEOTIDE SEQUENCE [LARGE SCALE GENOMIC DNA]</scope>
    <source>
        <strain evidence="5 6">DSM 44969</strain>
    </source>
</reference>